<keyword evidence="3" id="KW-1185">Reference proteome</keyword>
<protein>
    <submittedName>
        <fullName evidence="2">Uncharacterized protein</fullName>
    </submittedName>
</protein>
<evidence type="ECO:0000313" key="2">
    <source>
        <dbReference type="EMBL" id="TDX53267.1"/>
    </source>
</evidence>
<evidence type="ECO:0000313" key="3">
    <source>
        <dbReference type="Proteomes" id="UP000295832"/>
    </source>
</evidence>
<feature type="transmembrane region" description="Helical" evidence="1">
    <location>
        <begin position="26"/>
        <end position="47"/>
    </location>
</feature>
<gene>
    <name evidence="2" type="ORF">C7959_103119</name>
</gene>
<keyword evidence="1" id="KW-0472">Membrane</keyword>
<feature type="transmembrane region" description="Helical" evidence="1">
    <location>
        <begin position="59"/>
        <end position="79"/>
    </location>
</feature>
<sequence length="80" mass="8915">MHQILFIIFMFSYIYIAENQFPNHPGLMSGIGITIGGLWGLLSKQMLFKTGFNGEKQAMVVNAILFIAGAVITILAFLYE</sequence>
<dbReference type="AlphaFoldDB" id="A0A4R8H182"/>
<reference evidence="2 3" key="1">
    <citation type="submission" date="2019-03" db="EMBL/GenBank/DDBJ databases">
        <title>Subsurface microbial communities from deep shales in Ohio and West Virginia, USA.</title>
        <authorList>
            <person name="Wrighton K."/>
        </authorList>
    </citation>
    <scope>NUCLEOTIDE SEQUENCE [LARGE SCALE GENOMIC DNA]</scope>
    <source>
        <strain evidence="2 3">MSL 6dP</strain>
    </source>
</reference>
<accession>A0A4R8H182</accession>
<dbReference type="Proteomes" id="UP000295832">
    <property type="component" value="Unassembled WGS sequence"/>
</dbReference>
<dbReference type="RefSeq" id="WP_134114933.1">
    <property type="nucleotide sequence ID" value="NZ_SOEG01000003.1"/>
</dbReference>
<name>A0A4R8H182_9FIRM</name>
<dbReference type="EMBL" id="SOEG01000003">
    <property type="protein sequence ID" value="TDX53267.1"/>
    <property type="molecule type" value="Genomic_DNA"/>
</dbReference>
<keyword evidence="1" id="KW-1133">Transmembrane helix</keyword>
<organism evidence="2 3">
    <name type="scientific">Orenia marismortui</name>
    <dbReference type="NCBI Taxonomy" id="46469"/>
    <lineage>
        <taxon>Bacteria</taxon>
        <taxon>Bacillati</taxon>
        <taxon>Bacillota</taxon>
        <taxon>Clostridia</taxon>
        <taxon>Halanaerobiales</taxon>
        <taxon>Halobacteroidaceae</taxon>
        <taxon>Orenia</taxon>
    </lineage>
</organism>
<proteinExistence type="predicted"/>
<comment type="caution">
    <text evidence="2">The sequence shown here is derived from an EMBL/GenBank/DDBJ whole genome shotgun (WGS) entry which is preliminary data.</text>
</comment>
<keyword evidence="1" id="KW-0812">Transmembrane</keyword>
<evidence type="ECO:0000256" key="1">
    <source>
        <dbReference type="SAM" id="Phobius"/>
    </source>
</evidence>